<dbReference type="EMBL" id="PFLF01000099">
    <property type="protein sequence ID" value="PIY68674.1"/>
    <property type="molecule type" value="Genomic_DNA"/>
</dbReference>
<dbReference type="SUPFAM" id="SSF53271">
    <property type="entry name" value="PRTase-like"/>
    <property type="match status" value="1"/>
</dbReference>
<dbReference type="Pfam" id="PF18912">
    <property type="entry name" value="DZR_2"/>
    <property type="match status" value="1"/>
</dbReference>
<dbReference type="AlphaFoldDB" id="A0A2M7QBR4"/>
<proteinExistence type="inferred from homology"/>
<evidence type="ECO:0000313" key="4">
    <source>
        <dbReference type="Proteomes" id="UP000230108"/>
    </source>
</evidence>
<accession>A0A2M7QBR4</accession>
<dbReference type="InterPro" id="IPR051910">
    <property type="entry name" value="ComF/GntX_DNA_util-trans"/>
</dbReference>
<dbReference type="PANTHER" id="PTHR47505:SF1">
    <property type="entry name" value="DNA UTILIZATION PROTEIN YHGH"/>
    <property type="match status" value="1"/>
</dbReference>
<comment type="similarity">
    <text evidence="1">Belongs to the ComF/GntX family.</text>
</comment>
<dbReference type="Gene3D" id="3.40.50.2020">
    <property type="match status" value="1"/>
</dbReference>
<evidence type="ECO:0000256" key="1">
    <source>
        <dbReference type="ARBA" id="ARBA00008007"/>
    </source>
</evidence>
<comment type="caution">
    <text evidence="3">The sequence shown here is derived from an EMBL/GenBank/DDBJ whole genome shotgun (WGS) entry which is preliminary data.</text>
</comment>
<dbReference type="PANTHER" id="PTHR47505">
    <property type="entry name" value="DNA UTILIZATION PROTEIN YHGH"/>
    <property type="match status" value="1"/>
</dbReference>
<name>A0A2M7QBR4_9BACT</name>
<dbReference type="InterPro" id="IPR029057">
    <property type="entry name" value="PRTase-like"/>
</dbReference>
<feature type="domain" description="Double zinc ribbon" evidence="2">
    <location>
        <begin position="4"/>
        <end position="54"/>
    </location>
</feature>
<gene>
    <name evidence="3" type="ORF">COY90_04640</name>
</gene>
<dbReference type="CDD" id="cd06223">
    <property type="entry name" value="PRTases_typeI"/>
    <property type="match status" value="1"/>
</dbReference>
<dbReference type="InterPro" id="IPR044005">
    <property type="entry name" value="DZR_2"/>
</dbReference>
<organism evidence="3 4">
    <name type="scientific">Candidatus Roizmanbacteria bacterium CG_4_10_14_0_8_um_filter_39_9</name>
    <dbReference type="NCBI Taxonomy" id="1974829"/>
    <lineage>
        <taxon>Bacteria</taxon>
        <taxon>Candidatus Roizmaniibacteriota</taxon>
    </lineage>
</organism>
<sequence>MSFSDVLFPRFCLGCGATGSFICVRCEGLLSPFEINTCFYCGSPSLNGLSHPRCRRPKGVDGFISLYHYNNLFKKIIKSIKYNKAKIILGDLNHLLGKNLLKTPIYYYVKKFPGLVAIPVPLFEARQKQRGFNQTEPICTYVSGLLSIGQNTNTLVRIKDTPMQTLALTKKQRRENIQGAFYGGSPPPHILLIDDVVTTGATTKEAAKTLKENGAKTVVVFSVAKG</sequence>
<evidence type="ECO:0000259" key="2">
    <source>
        <dbReference type="Pfam" id="PF18912"/>
    </source>
</evidence>
<evidence type="ECO:0000313" key="3">
    <source>
        <dbReference type="EMBL" id="PIY68674.1"/>
    </source>
</evidence>
<protein>
    <recommendedName>
        <fullName evidence="2">Double zinc ribbon domain-containing protein</fullName>
    </recommendedName>
</protein>
<dbReference type="InterPro" id="IPR000836">
    <property type="entry name" value="PRTase_dom"/>
</dbReference>
<dbReference type="Proteomes" id="UP000230108">
    <property type="component" value="Unassembled WGS sequence"/>
</dbReference>
<reference evidence="4" key="1">
    <citation type="submission" date="2017-09" db="EMBL/GenBank/DDBJ databases">
        <title>Depth-based differentiation of microbial function through sediment-hosted aquifers and enrichment of novel symbionts in the deep terrestrial subsurface.</title>
        <authorList>
            <person name="Probst A.J."/>
            <person name="Ladd B."/>
            <person name="Jarett J.K."/>
            <person name="Geller-Mcgrath D.E."/>
            <person name="Sieber C.M.K."/>
            <person name="Emerson J.B."/>
            <person name="Anantharaman K."/>
            <person name="Thomas B.C."/>
            <person name="Malmstrom R."/>
            <person name="Stieglmeier M."/>
            <person name="Klingl A."/>
            <person name="Woyke T."/>
            <person name="Ryan C.M."/>
            <person name="Banfield J.F."/>
        </authorList>
    </citation>
    <scope>NUCLEOTIDE SEQUENCE [LARGE SCALE GENOMIC DNA]</scope>
</reference>